<organism evidence="1 2">
    <name type="scientific">Papaver somniferum</name>
    <name type="common">Opium poppy</name>
    <dbReference type="NCBI Taxonomy" id="3469"/>
    <lineage>
        <taxon>Eukaryota</taxon>
        <taxon>Viridiplantae</taxon>
        <taxon>Streptophyta</taxon>
        <taxon>Embryophyta</taxon>
        <taxon>Tracheophyta</taxon>
        <taxon>Spermatophyta</taxon>
        <taxon>Magnoliopsida</taxon>
        <taxon>Ranunculales</taxon>
        <taxon>Papaveraceae</taxon>
        <taxon>Papaveroideae</taxon>
        <taxon>Papaver</taxon>
    </lineage>
</organism>
<dbReference type="EMBL" id="CM010715">
    <property type="protein sequence ID" value="RZC44954.1"/>
    <property type="molecule type" value="Genomic_DNA"/>
</dbReference>
<evidence type="ECO:0000313" key="2">
    <source>
        <dbReference type="Proteomes" id="UP000316621"/>
    </source>
</evidence>
<gene>
    <name evidence="1" type="ORF">C5167_037895</name>
</gene>
<dbReference type="AlphaFoldDB" id="A0A4Y7I820"/>
<dbReference type="Proteomes" id="UP000316621">
    <property type="component" value="Chromosome 1"/>
</dbReference>
<protein>
    <submittedName>
        <fullName evidence="1">Uncharacterized protein</fullName>
    </submittedName>
</protein>
<sequence length="66" mass="7617">MGIKEQDDLAHGKGVYVTQNGLFKYLMWLQALFVVGLLQDDIDPMVSVMKVEMEPPLTHSSLCWYW</sequence>
<proteinExistence type="predicted"/>
<dbReference type="Gramene" id="RZC44954">
    <property type="protein sequence ID" value="RZC44954"/>
    <property type="gene ID" value="C5167_037895"/>
</dbReference>
<reference evidence="1 2" key="1">
    <citation type="journal article" date="2018" name="Science">
        <title>The opium poppy genome and morphinan production.</title>
        <authorList>
            <person name="Guo L."/>
            <person name="Winzer T."/>
            <person name="Yang X."/>
            <person name="Li Y."/>
            <person name="Ning Z."/>
            <person name="He Z."/>
            <person name="Teodor R."/>
            <person name="Lu Y."/>
            <person name="Bowser T.A."/>
            <person name="Graham I.A."/>
            <person name="Ye K."/>
        </authorList>
    </citation>
    <scope>NUCLEOTIDE SEQUENCE [LARGE SCALE GENOMIC DNA]</scope>
    <source>
        <strain evidence="2">cv. HN1</strain>
        <tissue evidence="1">Leaves</tissue>
    </source>
</reference>
<name>A0A4Y7I820_PAPSO</name>
<evidence type="ECO:0000313" key="1">
    <source>
        <dbReference type="EMBL" id="RZC44954.1"/>
    </source>
</evidence>
<keyword evidence="2" id="KW-1185">Reference proteome</keyword>
<accession>A0A4Y7I820</accession>